<dbReference type="InterPro" id="IPR013320">
    <property type="entry name" value="ConA-like_dom_sf"/>
</dbReference>
<feature type="non-terminal residue" evidence="2">
    <location>
        <position position="76"/>
    </location>
</feature>
<accession>A0A8T1RWR1</accession>
<proteinExistence type="predicted"/>
<organism evidence="2 3">
    <name type="scientific">Chelydra serpentina</name>
    <name type="common">Snapping turtle</name>
    <name type="synonym">Testudo serpentina</name>
    <dbReference type="NCBI Taxonomy" id="8475"/>
    <lineage>
        <taxon>Eukaryota</taxon>
        <taxon>Metazoa</taxon>
        <taxon>Chordata</taxon>
        <taxon>Craniata</taxon>
        <taxon>Vertebrata</taxon>
        <taxon>Euteleostomi</taxon>
        <taxon>Archelosauria</taxon>
        <taxon>Testudinata</taxon>
        <taxon>Testudines</taxon>
        <taxon>Cryptodira</taxon>
        <taxon>Durocryptodira</taxon>
        <taxon>Americhelydia</taxon>
        <taxon>Chelydroidea</taxon>
        <taxon>Chelydridae</taxon>
        <taxon>Chelydra</taxon>
    </lineage>
</organism>
<dbReference type="InterPro" id="IPR006574">
    <property type="entry name" value="PRY"/>
</dbReference>
<dbReference type="InterPro" id="IPR050143">
    <property type="entry name" value="TRIM/RBCC"/>
</dbReference>
<dbReference type="EMBL" id="JAHGAV010003165">
    <property type="protein sequence ID" value="KAG6920967.1"/>
    <property type="molecule type" value="Genomic_DNA"/>
</dbReference>
<comment type="caution">
    <text evidence="2">The sequence shown here is derived from an EMBL/GenBank/DDBJ whole genome shotgun (WGS) entry which is preliminary data.</text>
</comment>
<dbReference type="PANTHER" id="PTHR24103">
    <property type="entry name" value="E3 UBIQUITIN-PROTEIN LIGASE TRIM"/>
    <property type="match status" value="1"/>
</dbReference>
<dbReference type="InterPro" id="IPR001870">
    <property type="entry name" value="B30.2/SPRY"/>
</dbReference>
<dbReference type="InterPro" id="IPR003879">
    <property type="entry name" value="Butyrophylin_SPRY"/>
</dbReference>
<protein>
    <submittedName>
        <fullName evidence="2">Tripartite motif-containing 39</fullName>
    </submittedName>
</protein>
<dbReference type="PROSITE" id="PS50188">
    <property type="entry name" value="B302_SPRY"/>
    <property type="match status" value="1"/>
</dbReference>
<dbReference type="AlphaFoldDB" id="A0A8T1RWR1"/>
<gene>
    <name evidence="2" type="ORF">G0U57_011912</name>
</gene>
<feature type="domain" description="B30.2/SPRY" evidence="1">
    <location>
        <begin position="3"/>
        <end position="76"/>
    </location>
</feature>
<dbReference type="Gene3D" id="2.60.120.920">
    <property type="match status" value="1"/>
</dbReference>
<evidence type="ECO:0000259" key="1">
    <source>
        <dbReference type="PROSITE" id="PS50188"/>
    </source>
</evidence>
<dbReference type="Pfam" id="PF13765">
    <property type="entry name" value="PRY"/>
    <property type="match status" value="1"/>
</dbReference>
<evidence type="ECO:0000313" key="3">
    <source>
        <dbReference type="Proteomes" id="UP000765507"/>
    </source>
</evidence>
<feature type="non-terminal residue" evidence="2">
    <location>
        <position position="1"/>
    </location>
</feature>
<keyword evidence="3" id="KW-1185">Reference proteome</keyword>
<dbReference type="Proteomes" id="UP000765507">
    <property type="component" value="Unassembled WGS sequence"/>
</dbReference>
<reference evidence="2 3" key="1">
    <citation type="journal article" date="2020" name="G3 (Bethesda)">
        <title>Draft Genome of the Common Snapping Turtle, Chelydra serpentina, a Model for Phenotypic Plasticity in Reptiles.</title>
        <authorList>
            <person name="Das D."/>
            <person name="Singh S.K."/>
            <person name="Bierstedt J."/>
            <person name="Erickson A."/>
            <person name="Galli G.L.J."/>
            <person name="Crossley D.A. 2nd"/>
            <person name="Rhen T."/>
        </authorList>
    </citation>
    <scope>NUCLEOTIDE SEQUENCE [LARGE SCALE GENOMIC DNA]</scope>
    <source>
        <strain evidence="2">KW</strain>
    </source>
</reference>
<sequence length="76" mass="8506">DTLPSALEMKKGGSLGTFRQVNVTLDPDTAHPWLVLSEDRKSVRCGEDLPKTPERFDSWPCVLACEGFTSGRHCWE</sequence>
<dbReference type="PRINTS" id="PR01407">
    <property type="entry name" value="BUTYPHLNCDUF"/>
</dbReference>
<dbReference type="InterPro" id="IPR043136">
    <property type="entry name" value="B30.2/SPRY_sf"/>
</dbReference>
<dbReference type="SUPFAM" id="SSF49899">
    <property type="entry name" value="Concanavalin A-like lectins/glucanases"/>
    <property type="match status" value="1"/>
</dbReference>
<evidence type="ECO:0000313" key="2">
    <source>
        <dbReference type="EMBL" id="KAG6920967.1"/>
    </source>
</evidence>
<dbReference type="SMART" id="SM00589">
    <property type="entry name" value="PRY"/>
    <property type="match status" value="1"/>
</dbReference>
<name>A0A8T1RWR1_CHESE</name>
<dbReference type="OrthoDB" id="9049620at2759"/>